<evidence type="ECO:0000313" key="2">
    <source>
        <dbReference type="Proteomes" id="UP000004713"/>
    </source>
</evidence>
<protein>
    <submittedName>
        <fullName evidence="1">Uncharacterized protein</fullName>
    </submittedName>
</protein>
<reference evidence="1 2" key="1">
    <citation type="submission" date="2007-11" db="EMBL/GenBank/DDBJ databases">
        <title>Draft genome sequence of Bacteroides stercoris(ATCC 43183).</title>
        <authorList>
            <person name="Sudarsanam P."/>
            <person name="Ley R."/>
            <person name="Guruge J."/>
            <person name="Turnbaugh P.J."/>
            <person name="Mahowald M."/>
            <person name="Liep D."/>
            <person name="Gordon J."/>
        </authorList>
    </citation>
    <scope>NUCLEOTIDE SEQUENCE [LARGE SCALE GENOMIC DNA]</scope>
    <source>
        <strain evidence="1 2">ATCC 43183</strain>
    </source>
</reference>
<name>B0NL71_BACSE</name>
<dbReference type="AlphaFoldDB" id="B0NL71"/>
<proteinExistence type="predicted"/>
<reference evidence="1 2" key="2">
    <citation type="submission" date="2007-11" db="EMBL/GenBank/DDBJ databases">
        <authorList>
            <person name="Fulton L."/>
            <person name="Clifton S."/>
            <person name="Fulton B."/>
            <person name="Xu J."/>
            <person name="Minx P."/>
            <person name="Pepin K.H."/>
            <person name="Johnson M."/>
            <person name="Thiruvilangam P."/>
            <person name="Bhonagiri V."/>
            <person name="Nash W.E."/>
            <person name="Mardis E.R."/>
            <person name="Wilson R.K."/>
        </authorList>
    </citation>
    <scope>NUCLEOTIDE SEQUENCE [LARGE SCALE GENOMIC DNA]</scope>
    <source>
        <strain evidence="1 2">ATCC 43183</strain>
    </source>
</reference>
<dbReference type="HOGENOM" id="CLU_188169_0_0_10"/>
<gene>
    <name evidence="1" type="ORF">BACSTE_00195</name>
</gene>
<sequence length="70" mass="7900">MIMRKMVCPQCKVGAFYVLNGQGERLPVYVSDKGEVVPKDPAASLEGYDLEEVYCLCCSWHGTPKRLVKY</sequence>
<dbReference type="Proteomes" id="UP000004713">
    <property type="component" value="Unassembled WGS sequence"/>
</dbReference>
<dbReference type="eggNOG" id="ENOG5033GYI">
    <property type="taxonomic scope" value="Bacteria"/>
</dbReference>
<evidence type="ECO:0000313" key="1">
    <source>
        <dbReference type="EMBL" id="EDS16801.1"/>
    </source>
</evidence>
<dbReference type="EMBL" id="ABFZ02000012">
    <property type="protein sequence ID" value="EDS16801.1"/>
    <property type="molecule type" value="Genomic_DNA"/>
</dbReference>
<accession>B0NL71</accession>
<organism evidence="1 2">
    <name type="scientific">Bacteroides stercoris ATCC 43183</name>
    <dbReference type="NCBI Taxonomy" id="449673"/>
    <lineage>
        <taxon>Bacteria</taxon>
        <taxon>Pseudomonadati</taxon>
        <taxon>Bacteroidota</taxon>
        <taxon>Bacteroidia</taxon>
        <taxon>Bacteroidales</taxon>
        <taxon>Bacteroidaceae</taxon>
        <taxon>Bacteroides</taxon>
    </lineage>
</organism>
<comment type="caution">
    <text evidence="1">The sequence shown here is derived from an EMBL/GenBank/DDBJ whole genome shotgun (WGS) entry which is preliminary data.</text>
</comment>